<feature type="transmembrane region" description="Helical" evidence="1">
    <location>
        <begin position="170"/>
        <end position="188"/>
    </location>
</feature>
<evidence type="ECO:0000313" key="2">
    <source>
        <dbReference type="EMBL" id="OMD49437.1"/>
    </source>
</evidence>
<keyword evidence="3" id="KW-1185">Reference proteome</keyword>
<evidence type="ECO:0008006" key="4">
    <source>
        <dbReference type="Google" id="ProtNLM"/>
    </source>
</evidence>
<reference evidence="2 3" key="1">
    <citation type="submission" date="2016-10" db="EMBL/GenBank/DDBJ databases">
        <title>Paenibacillus species isolates.</title>
        <authorList>
            <person name="Beno S.M."/>
        </authorList>
    </citation>
    <scope>NUCLEOTIDE SEQUENCE [LARGE SCALE GENOMIC DNA]</scope>
    <source>
        <strain evidence="2 3">FSL H7-0744</strain>
    </source>
</reference>
<comment type="caution">
    <text evidence="2">The sequence shown here is derived from an EMBL/GenBank/DDBJ whole genome shotgun (WGS) entry which is preliminary data.</text>
</comment>
<protein>
    <recommendedName>
        <fullName evidence="4">DUF1129 domain-containing protein</fullName>
    </recommendedName>
</protein>
<sequence>MKVKAMIKQNNVLREQMTPSNRSYMEDMILEMRSSRVEAVRAEELLLEAANLMLREQSKGKDAKQIFGEQPGDYFREIIDSIPKRPVRSQWNYYLMISWASLTSLFAVLAIAGLILLWITGSAGIFSQISLFTILLVGAGSVVIIELLMKWLSSLSESDAPKPKPFDLKGLGVYVVIVIIAVFAGAFLENLFPVISISPWVSLILCLGGGLGLKLIFFRS</sequence>
<dbReference type="InterPro" id="IPR009214">
    <property type="entry name" value="DUF1129"/>
</dbReference>
<dbReference type="EMBL" id="MPTB01000009">
    <property type="protein sequence ID" value="OMD49437.1"/>
    <property type="molecule type" value="Genomic_DNA"/>
</dbReference>
<keyword evidence="1" id="KW-1133">Transmembrane helix</keyword>
<feature type="transmembrane region" description="Helical" evidence="1">
    <location>
        <begin position="93"/>
        <end position="119"/>
    </location>
</feature>
<gene>
    <name evidence="2" type="ORF">BSK56_08770</name>
</gene>
<evidence type="ECO:0000313" key="3">
    <source>
        <dbReference type="Proteomes" id="UP000187412"/>
    </source>
</evidence>
<keyword evidence="1" id="KW-0812">Transmembrane</keyword>
<dbReference type="SUPFAM" id="SSF158560">
    <property type="entry name" value="BH3980-like"/>
    <property type="match status" value="1"/>
</dbReference>
<name>A0ABX3HIC6_PAEBO</name>
<feature type="transmembrane region" description="Helical" evidence="1">
    <location>
        <begin position="125"/>
        <end position="149"/>
    </location>
</feature>
<dbReference type="Proteomes" id="UP000187412">
    <property type="component" value="Unassembled WGS sequence"/>
</dbReference>
<keyword evidence="1" id="KW-0472">Membrane</keyword>
<accession>A0ABX3HIC6</accession>
<proteinExistence type="predicted"/>
<evidence type="ECO:0000256" key="1">
    <source>
        <dbReference type="SAM" id="Phobius"/>
    </source>
</evidence>
<dbReference type="RefSeq" id="WP_076110178.1">
    <property type="nucleotide sequence ID" value="NZ_MPTB01000009.1"/>
</dbReference>
<feature type="transmembrane region" description="Helical" evidence="1">
    <location>
        <begin position="200"/>
        <end position="218"/>
    </location>
</feature>
<dbReference type="Pfam" id="PF06570">
    <property type="entry name" value="DUF1129"/>
    <property type="match status" value="1"/>
</dbReference>
<organism evidence="2 3">
    <name type="scientific">Paenibacillus borealis</name>
    <dbReference type="NCBI Taxonomy" id="160799"/>
    <lineage>
        <taxon>Bacteria</taxon>
        <taxon>Bacillati</taxon>
        <taxon>Bacillota</taxon>
        <taxon>Bacilli</taxon>
        <taxon>Bacillales</taxon>
        <taxon>Paenibacillaceae</taxon>
        <taxon>Paenibacillus</taxon>
    </lineage>
</organism>